<evidence type="ECO:0000256" key="2">
    <source>
        <dbReference type="SAM" id="Phobius"/>
    </source>
</evidence>
<sequence>MLSSPLQAMGPKCSNSRLLAFAWFFSLFFACLACLPIYSVAWMAVPNDGGIKNVDPGHSLDAIMDIGTMEPTPVQFMPQQSPCPAPAPAAVAQRQAPSPLEEVTPTKHSDAKNCHCGYSDVADESFFSVLNGIIIAIKFTVSLPWYLLSRGLEYSLVAAHWMVGRTISHPIASIWGYGFVLFVSVWVVDSMGGIAAVATEFCGWLNHRNQFSEQIHTKVVAKTRTHVFEVPEKQENFQMNSGEAVEESQKHTTNIEAAHGRSKIMKQGQAKHKEGLHEAKSTSKNLLVKKGAEGHHEEKKVAESNEQVKGKKNIRVRVVPVEAPSDGAIEDNGNQQSPEEGVEGEEDAAQKEQPNEEEPDVQ</sequence>
<dbReference type="VEuPathDB" id="MicrosporidiaDB:DI09_119p60"/>
<dbReference type="Proteomes" id="UP000029725">
    <property type="component" value="Unassembled WGS sequence"/>
</dbReference>
<dbReference type="HOGENOM" id="CLU_765228_0_0_1"/>
<evidence type="ECO:0000313" key="4">
    <source>
        <dbReference type="Proteomes" id="UP000029725"/>
    </source>
</evidence>
<feature type="transmembrane region" description="Helical" evidence="2">
    <location>
        <begin position="167"/>
        <end position="188"/>
    </location>
</feature>
<feature type="transmembrane region" description="Helical" evidence="2">
    <location>
        <begin position="126"/>
        <end position="147"/>
    </location>
</feature>
<feature type="transmembrane region" description="Helical" evidence="2">
    <location>
        <begin position="20"/>
        <end position="45"/>
    </location>
</feature>
<evidence type="ECO:0000256" key="1">
    <source>
        <dbReference type="SAM" id="MobiDB-lite"/>
    </source>
</evidence>
<evidence type="ECO:0000313" key="3">
    <source>
        <dbReference type="EMBL" id="KGG53003.1"/>
    </source>
</evidence>
<accession>A0A098VV66</accession>
<feature type="compositionally biased region" description="Basic and acidic residues" evidence="1">
    <location>
        <begin position="290"/>
        <end position="309"/>
    </location>
</feature>
<feature type="region of interest" description="Disordered" evidence="1">
    <location>
        <begin position="238"/>
        <end position="362"/>
    </location>
</feature>
<keyword evidence="2" id="KW-0472">Membrane</keyword>
<organism evidence="3 4">
    <name type="scientific">Mitosporidium daphniae</name>
    <dbReference type="NCBI Taxonomy" id="1485682"/>
    <lineage>
        <taxon>Eukaryota</taxon>
        <taxon>Fungi</taxon>
        <taxon>Fungi incertae sedis</taxon>
        <taxon>Microsporidia</taxon>
        <taxon>Mitosporidium</taxon>
    </lineage>
</organism>
<comment type="caution">
    <text evidence="3">The sequence shown here is derived from an EMBL/GenBank/DDBJ whole genome shotgun (WGS) entry which is preliminary data.</text>
</comment>
<dbReference type="AlphaFoldDB" id="A0A098VV66"/>
<evidence type="ECO:0008006" key="5">
    <source>
        <dbReference type="Google" id="ProtNLM"/>
    </source>
</evidence>
<reference evidence="3 4" key="1">
    <citation type="submission" date="2014-04" db="EMBL/GenBank/DDBJ databases">
        <title>A new species of microsporidia sheds light on the evolution of extreme parasitism.</title>
        <authorList>
            <person name="Haag K.L."/>
            <person name="James T.Y."/>
            <person name="Larsson R."/>
            <person name="Schaer T.M."/>
            <person name="Refardt D."/>
            <person name="Pombert J.-F."/>
            <person name="Ebert D."/>
        </authorList>
    </citation>
    <scope>NUCLEOTIDE SEQUENCE [LARGE SCALE GENOMIC DNA]</scope>
    <source>
        <strain evidence="3 4">UGP3</strain>
        <tissue evidence="3">Spores</tissue>
    </source>
</reference>
<gene>
    <name evidence="3" type="ORF">DI09_119p60</name>
</gene>
<protein>
    <recommendedName>
        <fullName evidence="5">Transmembrane protein</fullName>
    </recommendedName>
</protein>
<keyword evidence="2" id="KW-1133">Transmembrane helix</keyword>
<feature type="compositionally biased region" description="Basic and acidic residues" evidence="1">
    <location>
        <begin position="271"/>
        <end position="281"/>
    </location>
</feature>
<dbReference type="RefSeq" id="XP_013239439.1">
    <property type="nucleotide sequence ID" value="XM_013383985.1"/>
</dbReference>
<name>A0A098VV66_9MICR</name>
<keyword evidence="2" id="KW-0812">Transmembrane</keyword>
<keyword evidence="4" id="KW-1185">Reference proteome</keyword>
<dbReference type="EMBL" id="JMKJ01000021">
    <property type="protein sequence ID" value="KGG53003.1"/>
    <property type="molecule type" value="Genomic_DNA"/>
</dbReference>
<proteinExistence type="predicted"/>
<dbReference type="GeneID" id="25258114"/>